<gene>
    <name evidence="2" type="ORF">AWB90_21255</name>
</gene>
<sequence>MDPAVRQRLQSKFDRLGYLGDFFQVTAHQPESLAAFIDYTDATKRALPDDLAELVALTVATATGNDYERHQHERLSVKLGLGKEWVAAVELLDPDNADLAPAQRDTQRWVLAVLKDHGRGTQTELDALVRGLGPKDAVAVALMCGRYVAHATIANSFGIQPPVPSIFAPGDS</sequence>
<dbReference type="InterPro" id="IPR003779">
    <property type="entry name" value="CMD-like"/>
</dbReference>
<dbReference type="InterPro" id="IPR029032">
    <property type="entry name" value="AhpD-like"/>
</dbReference>
<dbReference type="AlphaFoldDB" id="A0A1X2A6U1"/>
<organism evidence="2 3">
    <name type="scientific">Mycobacterium paraense</name>
    <dbReference type="NCBI Taxonomy" id="767916"/>
    <lineage>
        <taxon>Bacteria</taxon>
        <taxon>Bacillati</taxon>
        <taxon>Actinomycetota</taxon>
        <taxon>Actinomycetes</taxon>
        <taxon>Mycobacteriales</taxon>
        <taxon>Mycobacteriaceae</taxon>
        <taxon>Mycobacterium</taxon>
        <taxon>Mycobacterium simiae complex</taxon>
    </lineage>
</organism>
<dbReference type="SUPFAM" id="SSF69118">
    <property type="entry name" value="AhpD-like"/>
    <property type="match status" value="1"/>
</dbReference>
<evidence type="ECO:0000259" key="1">
    <source>
        <dbReference type="Pfam" id="PF02627"/>
    </source>
</evidence>
<dbReference type="EMBL" id="LQPN01000063">
    <property type="protein sequence ID" value="ORW41855.1"/>
    <property type="molecule type" value="Genomic_DNA"/>
</dbReference>
<dbReference type="Pfam" id="PF02627">
    <property type="entry name" value="CMD"/>
    <property type="match status" value="1"/>
</dbReference>
<proteinExistence type="predicted"/>
<protein>
    <recommendedName>
        <fullName evidence="1">Carboxymuconolactone decarboxylase-like domain-containing protein</fullName>
    </recommendedName>
</protein>
<comment type="caution">
    <text evidence="2">The sequence shown here is derived from an EMBL/GenBank/DDBJ whole genome shotgun (WGS) entry which is preliminary data.</text>
</comment>
<dbReference type="PANTHER" id="PTHR34846:SF5">
    <property type="entry name" value="CARBOXYMUCONOLACTONE DECARBOXYLASE-LIKE DOMAIN-CONTAINING PROTEIN"/>
    <property type="match status" value="1"/>
</dbReference>
<feature type="domain" description="Carboxymuconolactone decarboxylase-like" evidence="1">
    <location>
        <begin position="30"/>
        <end position="89"/>
    </location>
</feature>
<dbReference type="GO" id="GO:0051920">
    <property type="term" value="F:peroxiredoxin activity"/>
    <property type="evidence" value="ECO:0007669"/>
    <property type="project" value="InterPro"/>
</dbReference>
<evidence type="ECO:0000313" key="3">
    <source>
        <dbReference type="Proteomes" id="UP000193285"/>
    </source>
</evidence>
<dbReference type="PANTHER" id="PTHR34846">
    <property type="entry name" value="4-CARBOXYMUCONOLACTONE DECARBOXYLASE FAMILY PROTEIN (AFU_ORTHOLOGUE AFUA_6G11590)"/>
    <property type="match status" value="1"/>
</dbReference>
<dbReference type="Gene3D" id="1.20.1290.10">
    <property type="entry name" value="AhpD-like"/>
    <property type="match status" value="1"/>
</dbReference>
<dbReference type="Proteomes" id="UP000193285">
    <property type="component" value="Unassembled WGS sequence"/>
</dbReference>
<name>A0A1X2A6U1_9MYCO</name>
<accession>A0A1X2A6U1</accession>
<evidence type="ECO:0000313" key="2">
    <source>
        <dbReference type="EMBL" id="ORW41855.1"/>
    </source>
</evidence>
<reference evidence="2 3" key="1">
    <citation type="journal article" date="2015" name="Emerg. Microbes Infect.">
        <title>Characterization of 17 strains belonging to the Mycobacterium simiae complex and description of Mycobacterium paraense sp. nov.</title>
        <authorList>
            <person name="Fusco da Costa A.R."/>
            <person name="Fedrizzi T."/>
            <person name="Lopes M.L."/>
            <person name="Pecorari M."/>
            <person name="Oliveira da Costa W.L."/>
            <person name="Giacobazzi E."/>
            <person name="da Costa Bahia J.R."/>
            <person name="De Sanctis V."/>
            <person name="Batista Lima K.V."/>
            <person name="Bertorelli R."/>
            <person name="Grottola A."/>
            <person name="Fabio A."/>
            <person name="Mariottini A."/>
            <person name="Ferretti P."/>
            <person name="Di Leva F."/>
            <person name="Fregni Serpini G."/>
            <person name="Tagliazucchi S."/>
            <person name="Rumpianesi F."/>
            <person name="Jousson O."/>
            <person name="Segata N."/>
            <person name="Tortoli E."/>
        </authorList>
    </citation>
    <scope>NUCLEOTIDE SEQUENCE [LARGE SCALE GENOMIC DNA]</scope>
    <source>
        <strain evidence="2 3">IEC33</strain>
    </source>
</reference>